<evidence type="ECO:0000256" key="2">
    <source>
        <dbReference type="ARBA" id="ARBA00022723"/>
    </source>
</evidence>
<keyword evidence="7" id="KW-1185">Reference proteome</keyword>
<reference evidence="6 7" key="1">
    <citation type="submission" date="2023-07" db="EMBL/GenBank/DDBJ databases">
        <title>Sorghum-associated microbial communities from plants grown in Nebraska, USA.</title>
        <authorList>
            <person name="Schachtman D."/>
        </authorList>
    </citation>
    <scope>NUCLEOTIDE SEQUENCE [LARGE SCALE GENOMIC DNA]</scope>
    <source>
        <strain evidence="6 7">BE314</strain>
    </source>
</reference>
<keyword evidence="2" id="KW-0479">Metal-binding</keyword>
<evidence type="ECO:0000313" key="7">
    <source>
        <dbReference type="Proteomes" id="UP001180453"/>
    </source>
</evidence>
<evidence type="ECO:0000313" key="6">
    <source>
        <dbReference type="EMBL" id="MDR7267523.1"/>
    </source>
</evidence>
<keyword evidence="4" id="KW-0456">Lyase</keyword>
<proteinExistence type="inferred from homology"/>
<evidence type="ECO:0000256" key="3">
    <source>
        <dbReference type="ARBA" id="ARBA00022833"/>
    </source>
</evidence>
<evidence type="ECO:0000256" key="1">
    <source>
        <dbReference type="ARBA" id="ARBA00005495"/>
    </source>
</evidence>
<dbReference type="InterPro" id="IPR011057">
    <property type="entry name" value="Mss4-like_sf"/>
</dbReference>
<evidence type="ECO:0000256" key="4">
    <source>
        <dbReference type="ARBA" id="ARBA00023239"/>
    </source>
</evidence>
<dbReference type="PANTHER" id="PTHR33337">
    <property type="entry name" value="GFA DOMAIN-CONTAINING PROTEIN"/>
    <property type="match status" value="1"/>
</dbReference>
<comment type="similarity">
    <text evidence="1">Belongs to the Gfa family.</text>
</comment>
<dbReference type="Proteomes" id="UP001180453">
    <property type="component" value="Unassembled WGS sequence"/>
</dbReference>
<dbReference type="PANTHER" id="PTHR33337:SF40">
    <property type="entry name" value="CENP-V_GFA DOMAIN-CONTAINING PROTEIN-RELATED"/>
    <property type="match status" value="1"/>
</dbReference>
<organism evidence="6 7">
    <name type="scientific">Roseateles saccharophilus</name>
    <name type="common">Pseudomonas saccharophila</name>
    <dbReference type="NCBI Taxonomy" id="304"/>
    <lineage>
        <taxon>Bacteria</taxon>
        <taxon>Pseudomonadati</taxon>
        <taxon>Pseudomonadota</taxon>
        <taxon>Betaproteobacteria</taxon>
        <taxon>Burkholderiales</taxon>
        <taxon>Sphaerotilaceae</taxon>
        <taxon>Roseateles</taxon>
    </lineage>
</organism>
<comment type="caution">
    <text evidence="6">The sequence shown here is derived from an EMBL/GenBank/DDBJ whole genome shotgun (WGS) entry which is preliminary data.</text>
</comment>
<dbReference type="InterPro" id="IPR006913">
    <property type="entry name" value="CENP-V/GFA"/>
</dbReference>
<evidence type="ECO:0000259" key="5">
    <source>
        <dbReference type="PROSITE" id="PS51891"/>
    </source>
</evidence>
<dbReference type="Pfam" id="PF04828">
    <property type="entry name" value="GFA"/>
    <property type="match status" value="1"/>
</dbReference>
<sequence length="124" mass="13956">MKTYSGQCLCGRVKLAAQGEPLRVGICHCMDCRGESGSAFTFYAVWPAGQFEHSGDTAEFRDQRFCPHCGSRLFSLDDEEAEIKLGVLSQAPTPLVPSYELWVKRREPWLQAVPGAKQFDENRR</sequence>
<name>A0ABU1YFK6_ROSSA</name>
<feature type="domain" description="CENP-V/GFA" evidence="5">
    <location>
        <begin position="4"/>
        <end position="110"/>
    </location>
</feature>
<gene>
    <name evidence="6" type="ORF">J2X20_000152</name>
</gene>
<dbReference type="PROSITE" id="PS51891">
    <property type="entry name" value="CENP_V_GFA"/>
    <property type="match status" value="1"/>
</dbReference>
<keyword evidence="3" id="KW-0862">Zinc</keyword>
<protein>
    <recommendedName>
        <fullName evidence="5">CENP-V/GFA domain-containing protein</fullName>
    </recommendedName>
</protein>
<dbReference type="RefSeq" id="WP_310259406.1">
    <property type="nucleotide sequence ID" value="NZ_JAVDXU010000001.1"/>
</dbReference>
<dbReference type="SUPFAM" id="SSF51316">
    <property type="entry name" value="Mss4-like"/>
    <property type="match status" value="1"/>
</dbReference>
<dbReference type="EMBL" id="JAVDXU010000001">
    <property type="protein sequence ID" value="MDR7267523.1"/>
    <property type="molecule type" value="Genomic_DNA"/>
</dbReference>
<accession>A0ABU1YFK6</accession>
<dbReference type="Gene3D" id="3.90.1590.10">
    <property type="entry name" value="glutathione-dependent formaldehyde- activating enzyme (gfa)"/>
    <property type="match status" value="1"/>
</dbReference>